<dbReference type="Pfam" id="PF03853">
    <property type="entry name" value="YjeF_N"/>
    <property type="match status" value="1"/>
</dbReference>
<evidence type="ECO:0000256" key="8">
    <source>
        <dbReference type="ARBA" id="ARBA00048238"/>
    </source>
</evidence>
<dbReference type="EMBL" id="RWKW01000103">
    <property type="protein sequence ID" value="RST83448.1"/>
    <property type="molecule type" value="Genomic_DNA"/>
</dbReference>
<comment type="similarity">
    <text evidence="2">In the N-terminal section; belongs to the NnrE/AIBP family.</text>
</comment>
<dbReference type="Gene3D" id="3.40.50.10260">
    <property type="entry name" value="YjeF N-terminal domain"/>
    <property type="match status" value="1"/>
</dbReference>
<dbReference type="RefSeq" id="WP_126702156.1">
    <property type="nucleotide sequence ID" value="NZ_RWKW01000103.1"/>
</dbReference>
<dbReference type="Proteomes" id="UP000278398">
    <property type="component" value="Unassembled WGS sequence"/>
</dbReference>
<evidence type="ECO:0000256" key="9">
    <source>
        <dbReference type="ARBA" id="ARBA00049209"/>
    </source>
</evidence>
<comment type="catalytic activity">
    <reaction evidence="9">
        <text>(6S)-NADPHX + ADP = AMP + phosphate + NADPH + H(+)</text>
        <dbReference type="Rhea" id="RHEA:32235"/>
        <dbReference type="ChEBI" id="CHEBI:15378"/>
        <dbReference type="ChEBI" id="CHEBI:43474"/>
        <dbReference type="ChEBI" id="CHEBI:57783"/>
        <dbReference type="ChEBI" id="CHEBI:64076"/>
        <dbReference type="ChEBI" id="CHEBI:456215"/>
        <dbReference type="ChEBI" id="CHEBI:456216"/>
        <dbReference type="EC" id="4.2.1.136"/>
    </reaction>
</comment>
<evidence type="ECO:0000313" key="13">
    <source>
        <dbReference type="Proteomes" id="UP000278398"/>
    </source>
</evidence>
<organism evidence="12 13">
    <name type="scientific">Aquibium carbonis</name>
    <dbReference type="NCBI Taxonomy" id="2495581"/>
    <lineage>
        <taxon>Bacteria</taxon>
        <taxon>Pseudomonadati</taxon>
        <taxon>Pseudomonadota</taxon>
        <taxon>Alphaproteobacteria</taxon>
        <taxon>Hyphomicrobiales</taxon>
        <taxon>Phyllobacteriaceae</taxon>
        <taxon>Aquibium</taxon>
    </lineage>
</organism>
<dbReference type="HAMAP" id="MF_01966">
    <property type="entry name" value="NADHX_epimerase"/>
    <property type="match status" value="1"/>
</dbReference>
<dbReference type="InterPro" id="IPR029056">
    <property type="entry name" value="Ribokinase-like"/>
</dbReference>
<evidence type="ECO:0000256" key="3">
    <source>
        <dbReference type="ARBA" id="ARBA00009524"/>
    </source>
</evidence>
<comment type="caution">
    <text evidence="12">The sequence shown here is derived from an EMBL/GenBank/DDBJ whole genome shotgun (WGS) entry which is preliminary data.</text>
</comment>
<dbReference type="PROSITE" id="PS51385">
    <property type="entry name" value="YJEF_N"/>
    <property type="match status" value="1"/>
</dbReference>
<proteinExistence type="inferred from homology"/>
<comment type="cofactor">
    <cofactor evidence="1">
        <name>K(+)</name>
        <dbReference type="ChEBI" id="CHEBI:29103"/>
    </cofactor>
</comment>
<dbReference type="InterPro" id="IPR004443">
    <property type="entry name" value="YjeF_N_dom"/>
</dbReference>
<comment type="function">
    <text evidence="6">Bifunctional enzyme that catalyzes the epimerization of the S- and R-forms of NAD(P)HX and the dehydration of the S-form of NAD(P)HX at the expense of ADP, which is converted to AMP. This allows the repair of both epimers of NAD(P)HX, a damaged form of NAD(P)H that is a result of enzymatic or heat-dependent hydration.</text>
</comment>
<evidence type="ECO:0000256" key="5">
    <source>
        <dbReference type="ARBA" id="ARBA00018591"/>
    </source>
</evidence>
<keyword evidence="13" id="KW-1185">Reference proteome</keyword>
<dbReference type="SUPFAM" id="SSF53613">
    <property type="entry name" value="Ribokinase-like"/>
    <property type="match status" value="1"/>
</dbReference>
<comment type="similarity">
    <text evidence="3">In the C-terminal section; belongs to the NnrD/CARKD family.</text>
</comment>
<reference evidence="12 13" key="1">
    <citation type="submission" date="2018-12" db="EMBL/GenBank/DDBJ databases">
        <title>Mesorhizobium carbonis sp. nov., isolated from coal mine water.</title>
        <authorList>
            <person name="Xin W."/>
            <person name="Xu Z."/>
            <person name="Xiang F."/>
            <person name="Zhang J."/>
            <person name="Xi L."/>
            <person name="Liu J."/>
        </authorList>
    </citation>
    <scope>NUCLEOTIDE SEQUENCE [LARGE SCALE GENOMIC DNA]</scope>
    <source>
        <strain evidence="12 13">B2.3</strain>
    </source>
</reference>
<evidence type="ECO:0000256" key="1">
    <source>
        <dbReference type="ARBA" id="ARBA00001958"/>
    </source>
</evidence>
<evidence type="ECO:0000259" key="10">
    <source>
        <dbReference type="PROSITE" id="PS51383"/>
    </source>
</evidence>
<gene>
    <name evidence="12" type="ORF">EJC49_22385</name>
</gene>
<dbReference type="GO" id="GO:0052855">
    <property type="term" value="F:ADP-dependent NAD(P)H-hydrate dehydratase activity"/>
    <property type="evidence" value="ECO:0007669"/>
    <property type="project" value="UniProtKB-EC"/>
</dbReference>
<dbReference type="SUPFAM" id="SSF64153">
    <property type="entry name" value="YjeF N-terminal domain-like"/>
    <property type="match status" value="1"/>
</dbReference>
<evidence type="ECO:0000256" key="4">
    <source>
        <dbReference type="ARBA" id="ARBA00013129"/>
    </source>
</evidence>
<feature type="non-terminal residue" evidence="12">
    <location>
        <position position="276"/>
    </location>
</feature>
<dbReference type="NCBIfam" id="TIGR00197">
    <property type="entry name" value="yjeF_nterm"/>
    <property type="match status" value="1"/>
</dbReference>
<dbReference type="OrthoDB" id="9806925at2"/>
<dbReference type="EC" id="4.2.1.136" evidence="4"/>
<dbReference type="Gene3D" id="3.40.1190.20">
    <property type="match status" value="1"/>
</dbReference>
<feature type="domain" description="YjeF N-terminal" evidence="11">
    <location>
        <begin position="11"/>
        <end position="209"/>
    </location>
</feature>
<evidence type="ECO:0000256" key="7">
    <source>
        <dbReference type="ARBA" id="ARBA00032624"/>
    </source>
</evidence>
<dbReference type="InterPro" id="IPR036652">
    <property type="entry name" value="YjeF_N_dom_sf"/>
</dbReference>
<comment type="catalytic activity">
    <reaction evidence="8">
        <text>(6S)-NADHX + ADP = AMP + phosphate + NADH + H(+)</text>
        <dbReference type="Rhea" id="RHEA:32223"/>
        <dbReference type="ChEBI" id="CHEBI:15378"/>
        <dbReference type="ChEBI" id="CHEBI:43474"/>
        <dbReference type="ChEBI" id="CHEBI:57945"/>
        <dbReference type="ChEBI" id="CHEBI:64074"/>
        <dbReference type="ChEBI" id="CHEBI:456215"/>
        <dbReference type="ChEBI" id="CHEBI:456216"/>
        <dbReference type="EC" id="4.2.1.136"/>
    </reaction>
</comment>
<name>A0A3R9Y5F8_9HYPH</name>
<protein>
    <recommendedName>
        <fullName evidence="5">Bifunctional NAD(P)H-hydrate repair enzyme Nnr</fullName>
        <ecNumber evidence="4">4.2.1.136</ecNumber>
    </recommendedName>
    <alternativeName>
        <fullName evidence="7">Nicotinamide nucleotide repair protein</fullName>
    </alternativeName>
</protein>
<dbReference type="GO" id="GO:0016853">
    <property type="term" value="F:isomerase activity"/>
    <property type="evidence" value="ECO:0007669"/>
    <property type="project" value="UniProtKB-KW"/>
</dbReference>
<dbReference type="AlphaFoldDB" id="A0A3R9Y5F8"/>
<dbReference type="InterPro" id="IPR000631">
    <property type="entry name" value="CARKD"/>
</dbReference>
<evidence type="ECO:0000256" key="2">
    <source>
        <dbReference type="ARBA" id="ARBA00006001"/>
    </source>
</evidence>
<keyword evidence="12" id="KW-0413">Isomerase</keyword>
<accession>A0A3R9Y5F8</accession>
<evidence type="ECO:0000256" key="6">
    <source>
        <dbReference type="ARBA" id="ARBA00025153"/>
    </source>
</evidence>
<evidence type="ECO:0000313" key="12">
    <source>
        <dbReference type="EMBL" id="RST83448.1"/>
    </source>
</evidence>
<sequence>MTIELLTPAEMALADSLAIAAGPFDGGGLMRNAGTAVAAEILARFPGMQRVHVLAGPGNNGGDGFVIAQRLRDAGLQVGLHCDTPPPEDSDAGRARTACALPLAPLDACRPDRADLVVDALFGAGLARAVTGPAAEAIERANASGAVIVAVDLPSGVSGHSGRPLGTAIRADLTVTFFRLKPGHLLEPGRSLCGETVLADIGIPVKVLDEIEPRAFRNDPGLWAGCFPWPGRDAHKYTRGHVGVFSGGPSATGAARLSALAAARAGAGAVTVLSPA</sequence>
<feature type="domain" description="YjeF C-terminal" evidence="10">
    <location>
        <begin position="219"/>
        <end position="276"/>
    </location>
</feature>
<evidence type="ECO:0000259" key="11">
    <source>
        <dbReference type="PROSITE" id="PS51385"/>
    </source>
</evidence>
<dbReference type="PROSITE" id="PS51383">
    <property type="entry name" value="YJEF_C_3"/>
    <property type="match status" value="1"/>
</dbReference>